<protein>
    <submittedName>
        <fullName evidence="1">Uncharacterized protein</fullName>
    </submittedName>
</protein>
<name>A0A645BLL6_9ZZZZ</name>
<organism evidence="1">
    <name type="scientific">bioreactor metagenome</name>
    <dbReference type="NCBI Taxonomy" id="1076179"/>
    <lineage>
        <taxon>unclassified sequences</taxon>
        <taxon>metagenomes</taxon>
        <taxon>ecological metagenomes</taxon>
    </lineage>
</organism>
<evidence type="ECO:0000313" key="1">
    <source>
        <dbReference type="EMBL" id="MPM66369.1"/>
    </source>
</evidence>
<dbReference type="EMBL" id="VSSQ01021042">
    <property type="protein sequence ID" value="MPM66369.1"/>
    <property type="molecule type" value="Genomic_DNA"/>
</dbReference>
<gene>
    <name evidence="1" type="ORF">SDC9_113276</name>
</gene>
<sequence>MIIGRDNPGCVIYADIPGVGSATGNKGANHPSSENLLYLGSHVKGVPMKSADSTLWAANWYNLPLALDEITD</sequence>
<reference evidence="1" key="1">
    <citation type="submission" date="2019-08" db="EMBL/GenBank/DDBJ databases">
        <authorList>
            <person name="Kucharzyk K."/>
            <person name="Murdoch R.W."/>
            <person name="Higgins S."/>
            <person name="Loffler F."/>
        </authorList>
    </citation>
    <scope>NUCLEOTIDE SEQUENCE</scope>
</reference>
<accession>A0A645BLL6</accession>
<proteinExistence type="predicted"/>
<dbReference type="AlphaFoldDB" id="A0A645BLL6"/>
<comment type="caution">
    <text evidence="1">The sequence shown here is derived from an EMBL/GenBank/DDBJ whole genome shotgun (WGS) entry which is preliminary data.</text>
</comment>